<dbReference type="AlphaFoldDB" id="Q6LH72"/>
<feature type="domain" description="Thioredoxin" evidence="2">
    <location>
        <begin position="82"/>
        <end position="214"/>
    </location>
</feature>
<dbReference type="eggNOG" id="COG0526">
    <property type="taxonomic scope" value="Bacteria"/>
</dbReference>
<dbReference type="InterPro" id="IPR036249">
    <property type="entry name" value="Thioredoxin-like_sf"/>
</dbReference>
<dbReference type="InterPro" id="IPR050553">
    <property type="entry name" value="Thioredoxin_ResA/DsbE_sf"/>
</dbReference>
<evidence type="ECO:0000313" key="4">
    <source>
        <dbReference type="Proteomes" id="UP000000593"/>
    </source>
</evidence>
<evidence type="ECO:0000313" key="3">
    <source>
        <dbReference type="EMBL" id="CAG23358.1"/>
    </source>
</evidence>
<dbReference type="EMBL" id="CR378679">
    <property type="protein sequence ID" value="CAG23358.1"/>
    <property type="molecule type" value="Genomic_DNA"/>
</dbReference>
<dbReference type="KEGG" id="ppr:PBPRB1492"/>
<dbReference type="Gene3D" id="3.40.30.10">
    <property type="entry name" value="Glutaredoxin"/>
    <property type="match status" value="1"/>
</dbReference>
<dbReference type="Pfam" id="PF00578">
    <property type="entry name" value="AhpC-TSA"/>
    <property type="match status" value="1"/>
</dbReference>
<sequence length="214" mass="24303">MPFVLRVIHLMPWFQLRRITVKGEYMSELNGNASPKRPQKKTEDKDKKKKAKGIRHWLKEAVIFIAILTIFSTGLDIWRSGDMPSNEVPELITQTINDETIDLKAMSYEKPVLLYFWATWCPACKFVSPTVNWMSDHFTVVSVAITSGENRRINAFMDNSGYTFPVINDDKGNISRSWGVSATPSIVIIKDGEISFITTGVSTPPGLWLRMLFA</sequence>
<organism evidence="3 4">
    <name type="scientific">Photobacterium profundum (strain SS9)</name>
    <dbReference type="NCBI Taxonomy" id="298386"/>
    <lineage>
        <taxon>Bacteria</taxon>
        <taxon>Pseudomonadati</taxon>
        <taxon>Pseudomonadota</taxon>
        <taxon>Gammaproteobacteria</taxon>
        <taxon>Vibrionales</taxon>
        <taxon>Vibrionaceae</taxon>
        <taxon>Photobacterium</taxon>
    </lineage>
</organism>
<dbReference type="PROSITE" id="PS00194">
    <property type="entry name" value="THIOREDOXIN_1"/>
    <property type="match status" value="1"/>
</dbReference>
<dbReference type="SUPFAM" id="SSF52833">
    <property type="entry name" value="Thioredoxin-like"/>
    <property type="match status" value="1"/>
</dbReference>
<gene>
    <name evidence="3" type="primary">T1804</name>
    <name evidence="3" type="ordered locus">PBPRB1492</name>
</gene>
<dbReference type="Proteomes" id="UP000000593">
    <property type="component" value="Chromosome 2"/>
</dbReference>
<dbReference type="InterPro" id="IPR017937">
    <property type="entry name" value="Thioredoxin_CS"/>
</dbReference>
<dbReference type="STRING" id="298386.PBPRB1492"/>
<dbReference type="InterPro" id="IPR000866">
    <property type="entry name" value="AhpC/TSA"/>
</dbReference>
<reference evidence="4" key="1">
    <citation type="journal article" date="2005" name="Science">
        <title>Life at depth: Photobacterium profundum genome sequence and expression analysis.</title>
        <authorList>
            <person name="Vezzi A."/>
            <person name="Campanaro S."/>
            <person name="D'Angelo M."/>
            <person name="Simonato F."/>
            <person name="Vitulo N."/>
            <person name="Lauro F.M."/>
            <person name="Cestaro A."/>
            <person name="Malacrida G."/>
            <person name="Simionati B."/>
            <person name="Cannata N."/>
            <person name="Romualdi C."/>
            <person name="Bartlett D.H."/>
            <person name="Valle G."/>
        </authorList>
    </citation>
    <scope>NUCLEOTIDE SEQUENCE [LARGE SCALE GENOMIC DNA]</scope>
    <source>
        <strain evidence="4">ATCC BAA-1253 / SS9</strain>
    </source>
</reference>
<dbReference type="CDD" id="cd03011">
    <property type="entry name" value="TlpA_like_ScsD_MtbDsbE"/>
    <property type="match status" value="1"/>
</dbReference>
<dbReference type="GO" id="GO:0015036">
    <property type="term" value="F:disulfide oxidoreductase activity"/>
    <property type="evidence" value="ECO:0007669"/>
    <property type="project" value="UniProtKB-ARBA"/>
</dbReference>
<keyword evidence="1" id="KW-0676">Redox-active center</keyword>
<proteinExistence type="predicted"/>
<name>Q6LH72_PHOPR</name>
<dbReference type="PANTHER" id="PTHR42852:SF17">
    <property type="entry name" value="THIOREDOXIN-LIKE PROTEIN HI_1115"/>
    <property type="match status" value="1"/>
</dbReference>
<dbReference type="PROSITE" id="PS51352">
    <property type="entry name" value="THIOREDOXIN_2"/>
    <property type="match status" value="1"/>
</dbReference>
<dbReference type="InterPro" id="IPR013766">
    <property type="entry name" value="Thioredoxin_domain"/>
</dbReference>
<dbReference type="HOGENOM" id="CLU_042529_10_1_6"/>
<dbReference type="PANTHER" id="PTHR42852">
    <property type="entry name" value="THIOL:DISULFIDE INTERCHANGE PROTEIN DSBE"/>
    <property type="match status" value="1"/>
</dbReference>
<accession>Q6LH72</accession>
<keyword evidence="4" id="KW-1185">Reference proteome</keyword>
<evidence type="ECO:0000256" key="1">
    <source>
        <dbReference type="ARBA" id="ARBA00023284"/>
    </source>
</evidence>
<evidence type="ECO:0000259" key="2">
    <source>
        <dbReference type="PROSITE" id="PS51352"/>
    </source>
</evidence>
<protein>
    <submittedName>
        <fullName evidence="3">Hypothetical thioredoxin</fullName>
    </submittedName>
</protein>
<dbReference type="GO" id="GO:0016209">
    <property type="term" value="F:antioxidant activity"/>
    <property type="evidence" value="ECO:0007669"/>
    <property type="project" value="InterPro"/>
</dbReference>